<protein>
    <submittedName>
        <fullName evidence="3">Antidote-toxin recognition MazE</fullName>
    </submittedName>
</protein>
<dbReference type="Gene3D" id="2.10.260.10">
    <property type="match status" value="1"/>
</dbReference>
<organism evidence="3 4">
    <name type="scientific">Goodfellowiella coeruleoviolacea</name>
    <dbReference type="NCBI Taxonomy" id="334858"/>
    <lineage>
        <taxon>Bacteria</taxon>
        <taxon>Bacillati</taxon>
        <taxon>Actinomycetota</taxon>
        <taxon>Actinomycetes</taxon>
        <taxon>Pseudonocardiales</taxon>
        <taxon>Pseudonocardiaceae</taxon>
        <taxon>Goodfellowiella</taxon>
    </lineage>
</organism>
<keyword evidence="1" id="KW-0238">DNA-binding</keyword>
<evidence type="ECO:0000313" key="4">
    <source>
        <dbReference type="Proteomes" id="UP001206128"/>
    </source>
</evidence>
<name>A0AAE3GD07_9PSEU</name>
<evidence type="ECO:0000256" key="1">
    <source>
        <dbReference type="PROSITE-ProRule" id="PRU01076"/>
    </source>
</evidence>
<feature type="domain" description="SpoVT-AbrB" evidence="2">
    <location>
        <begin position="4"/>
        <end position="50"/>
    </location>
</feature>
<comment type="caution">
    <text evidence="3">The sequence shown here is derived from an EMBL/GenBank/DDBJ whole genome shotgun (WGS) entry which is preliminary data.</text>
</comment>
<dbReference type="EMBL" id="JAMTCK010000005">
    <property type="protein sequence ID" value="MCP2165835.1"/>
    <property type="molecule type" value="Genomic_DNA"/>
</dbReference>
<proteinExistence type="predicted"/>
<dbReference type="InterPro" id="IPR007159">
    <property type="entry name" value="SpoVT-AbrB_dom"/>
</dbReference>
<gene>
    <name evidence="3" type="ORF">LX83_002693</name>
</gene>
<sequence>MASQHRAKLRNKGQLTLPGPVRQALHVTEDDEVEFTITDSGDVLLRGLTTIPADQRWFWTPEWQAGEREASEQIAAGDVTFHENVDEMFDYLKRGSEQ</sequence>
<dbReference type="InterPro" id="IPR037914">
    <property type="entry name" value="SpoVT-AbrB_sf"/>
</dbReference>
<accession>A0AAE3GD07</accession>
<reference evidence="3" key="1">
    <citation type="submission" date="2022-06" db="EMBL/GenBank/DDBJ databases">
        <title>Genomic Encyclopedia of Archaeal and Bacterial Type Strains, Phase II (KMG-II): from individual species to whole genera.</title>
        <authorList>
            <person name="Goeker M."/>
        </authorList>
    </citation>
    <scope>NUCLEOTIDE SEQUENCE</scope>
    <source>
        <strain evidence="3">DSM 43935</strain>
    </source>
</reference>
<dbReference type="SUPFAM" id="SSF89447">
    <property type="entry name" value="AbrB/MazE/MraZ-like"/>
    <property type="match status" value="1"/>
</dbReference>
<evidence type="ECO:0000313" key="3">
    <source>
        <dbReference type="EMBL" id="MCP2165835.1"/>
    </source>
</evidence>
<keyword evidence="4" id="KW-1185">Reference proteome</keyword>
<evidence type="ECO:0000259" key="2">
    <source>
        <dbReference type="PROSITE" id="PS51740"/>
    </source>
</evidence>
<dbReference type="PROSITE" id="PS51740">
    <property type="entry name" value="SPOVT_ABRB"/>
    <property type="match status" value="1"/>
</dbReference>
<dbReference type="Proteomes" id="UP001206128">
    <property type="component" value="Unassembled WGS sequence"/>
</dbReference>
<dbReference type="RefSeq" id="WP_407649555.1">
    <property type="nucleotide sequence ID" value="NZ_JAMTCK010000005.1"/>
</dbReference>
<dbReference type="AlphaFoldDB" id="A0AAE3GD07"/>
<dbReference type="GO" id="GO:0003677">
    <property type="term" value="F:DNA binding"/>
    <property type="evidence" value="ECO:0007669"/>
    <property type="project" value="UniProtKB-UniRule"/>
</dbReference>
<dbReference type="Pfam" id="PF04014">
    <property type="entry name" value="MazE_antitoxin"/>
    <property type="match status" value="1"/>
</dbReference>
<dbReference type="SMART" id="SM00966">
    <property type="entry name" value="SpoVT_AbrB"/>
    <property type="match status" value="1"/>
</dbReference>